<name>A0A930BVX0_9RHOO</name>
<protein>
    <submittedName>
        <fullName evidence="2">Immunity 52 family protein</fullName>
    </submittedName>
</protein>
<comment type="caution">
    <text evidence="2">The sequence shown here is derived from an EMBL/GenBank/DDBJ whole genome shotgun (WGS) entry which is preliminary data.</text>
</comment>
<gene>
    <name evidence="2" type="ORF">HXL68_14680</name>
</gene>
<feature type="domain" description="Immunity protein 52" evidence="1">
    <location>
        <begin position="5"/>
        <end position="214"/>
    </location>
</feature>
<proteinExistence type="predicted"/>
<accession>A0A930BVX0</accession>
<dbReference type="InterPro" id="IPR028969">
    <property type="entry name" value="Imm52"/>
</dbReference>
<evidence type="ECO:0000259" key="1">
    <source>
        <dbReference type="Pfam" id="PF15579"/>
    </source>
</evidence>
<dbReference type="Pfam" id="PF15579">
    <property type="entry name" value="Imm52"/>
    <property type="match status" value="1"/>
</dbReference>
<dbReference type="EMBL" id="JABZMI010000402">
    <property type="protein sequence ID" value="MBF1166271.1"/>
    <property type="molecule type" value="Genomic_DNA"/>
</dbReference>
<reference evidence="2" key="1">
    <citation type="submission" date="2020-04" db="EMBL/GenBank/DDBJ databases">
        <title>Deep metagenomics examines the oral microbiome during advanced dental caries in children, revealing novel taxa and co-occurrences with host molecules.</title>
        <authorList>
            <person name="Baker J.L."/>
            <person name="Morton J.T."/>
            <person name="Dinis M."/>
            <person name="Alvarez R."/>
            <person name="Tran N.C."/>
            <person name="Knight R."/>
            <person name="Edlund A."/>
        </authorList>
    </citation>
    <scope>NUCLEOTIDE SEQUENCE</scope>
    <source>
        <strain evidence="2">JCVI_32_bin.24</strain>
    </source>
</reference>
<evidence type="ECO:0000313" key="2">
    <source>
        <dbReference type="EMBL" id="MBF1166271.1"/>
    </source>
</evidence>
<dbReference type="Proteomes" id="UP000718593">
    <property type="component" value="Unassembled WGS sequence"/>
</dbReference>
<organism evidence="2 3">
    <name type="scientific">Dechloromonas agitata</name>
    <dbReference type="NCBI Taxonomy" id="73030"/>
    <lineage>
        <taxon>Bacteria</taxon>
        <taxon>Pseudomonadati</taxon>
        <taxon>Pseudomonadota</taxon>
        <taxon>Betaproteobacteria</taxon>
        <taxon>Rhodocyclales</taxon>
        <taxon>Azonexaceae</taxon>
        <taxon>Dechloromonas</taxon>
    </lineage>
</organism>
<evidence type="ECO:0000313" key="3">
    <source>
        <dbReference type="Proteomes" id="UP000718593"/>
    </source>
</evidence>
<dbReference type="AlphaFoldDB" id="A0A930BVX0"/>
<sequence length="216" mass="24178">MLAQLQRFAVAMERLSPNLRDWLLAGETQEEALLYEVFRDGQPTTAATAVLETDLKGQVDPRIVSIWNGMERHAGASLQYLGRPEGQVSLITLVGRPQSFSADWHAVAEAVKAAATIWKPDYVAVESNGYYEHRTFKDRPGVGWMLYLPRELTVQQVPEARALVPVMEQDDKGRERQVGTIVVSVTDAPFSDQDPEHVRIANAIETRLADQDLLPR</sequence>